<dbReference type="Proteomes" id="UP000053477">
    <property type="component" value="Unassembled WGS sequence"/>
</dbReference>
<dbReference type="PANTHER" id="PTHR23147">
    <property type="entry name" value="SERINE/ARGININE RICH SPLICING FACTOR"/>
    <property type="match status" value="1"/>
</dbReference>
<dbReference type="SMART" id="SM00360">
    <property type="entry name" value="RRM"/>
    <property type="match status" value="1"/>
</dbReference>
<dbReference type="Gene3D" id="3.30.70.330">
    <property type="match status" value="1"/>
</dbReference>
<dbReference type="AlphaFoldDB" id="A0A0H2RWC0"/>
<dbReference type="InterPro" id="IPR000504">
    <property type="entry name" value="RRM_dom"/>
</dbReference>
<dbReference type="OrthoDB" id="4726at2759"/>
<evidence type="ECO:0000256" key="2">
    <source>
        <dbReference type="SAM" id="MobiDB-lite"/>
    </source>
</evidence>
<dbReference type="STRING" id="27342.A0A0H2RWC0"/>
<dbReference type="CDD" id="cd00590">
    <property type="entry name" value="RRM_SF"/>
    <property type="match status" value="1"/>
</dbReference>
<reference evidence="4 5" key="1">
    <citation type="submission" date="2015-04" db="EMBL/GenBank/DDBJ databases">
        <title>Complete genome sequence of Schizopora paradoxa KUC8140, a cosmopolitan wood degrader in East Asia.</title>
        <authorList>
            <consortium name="DOE Joint Genome Institute"/>
            <person name="Min B."/>
            <person name="Park H."/>
            <person name="Jang Y."/>
            <person name="Kim J.-J."/>
            <person name="Kim K.H."/>
            <person name="Pangilinan J."/>
            <person name="Lipzen A."/>
            <person name="Riley R."/>
            <person name="Grigoriev I.V."/>
            <person name="Spatafora J.W."/>
            <person name="Choi I.-G."/>
        </authorList>
    </citation>
    <scope>NUCLEOTIDE SEQUENCE [LARGE SCALE GENOMIC DNA]</scope>
    <source>
        <strain evidence="4 5">KUC8140</strain>
    </source>
</reference>
<protein>
    <recommendedName>
        <fullName evidence="3">RRM domain-containing protein</fullName>
    </recommendedName>
</protein>
<sequence>MARYRHLAEHAARQAHLNAPGPSRVAKANKGKERASGHNRPLPTKEELAMKKARRERIHMKRTRSHVYVGNLSPSVTEGDLEEIFRSSGPVGRVHIRRTSHYISELDETLNDAEAGPSTSDSPRYATVEFYDPHSSRSAIQQTGTVIDGSRITVVLTASDLPEVKRIRERHHQLRENGGNIFKTGIPLQPTLVIETPDSCGSQSNAENYRVLGRMAGNDPALISSTHKVRFHRVRK</sequence>
<dbReference type="EMBL" id="KQ085917">
    <property type="protein sequence ID" value="KLO16345.1"/>
    <property type="molecule type" value="Genomic_DNA"/>
</dbReference>
<keyword evidence="1" id="KW-0694">RNA-binding</keyword>
<feature type="domain" description="RRM" evidence="3">
    <location>
        <begin position="65"/>
        <end position="159"/>
    </location>
</feature>
<dbReference type="GO" id="GO:0003723">
    <property type="term" value="F:RNA binding"/>
    <property type="evidence" value="ECO:0007669"/>
    <property type="project" value="UniProtKB-UniRule"/>
</dbReference>
<dbReference type="InParanoid" id="A0A0H2RWC0"/>
<evidence type="ECO:0000313" key="5">
    <source>
        <dbReference type="Proteomes" id="UP000053477"/>
    </source>
</evidence>
<name>A0A0H2RWC0_9AGAM</name>
<dbReference type="Pfam" id="PF00076">
    <property type="entry name" value="RRM_1"/>
    <property type="match status" value="1"/>
</dbReference>
<feature type="compositionally biased region" description="Basic and acidic residues" evidence="2">
    <location>
        <begin position="1"/>
        <end position="12"/>
    </location>
</feature>
<dbReference type="InterPro" id="IPR050907">
    <property type="entry name" value="SRSF"/>
</dbReference>
<feature type="region of interest" description="Disordered" evidence="2">
    <location>
        <begin position="1"/>
        <end position="45"/>
    </location>
</feature>
<organism evidence="4 5">
    <name type="scientific">Schizopora paradoxa</name>
    <dbReference type="NCBI Taxonomy" id="27342"/>
    <lineage>
        <taxon>Eukaryota</taxon>
        <taxon>Fungi</taxon>
        <taxon>Dikarya</taxon>
        <taxon>Basidiomycota</taxon>
        <taxon>Agaricomycotina</taxon>
        <taxon>Agaricomycetes</taxon>
        <taxon>Hymenochaetales</taxon>
        <taxon>Schizoporaceae</taxon>
        <taxon>Schizopora</taxon>
    </lineage>
</organism>
<evidence type="ECO:0000256" key="1">
    <source>
        <dbReference type="PROSITE-ProRule" id="PRU00176"/>
    </source>
</evidence>
<dbReference type="PROSITE" id="PS50102">
    <property type="entry name" value="RRM"/>
    <property type="match status" value="1"/>
</dbReference>
<evidence type="ECO:0000259" key="3">
    <source>
        <dbReference type="PROSITE" id="PS50102"/>
    </source>
</evidence>
<evidence type="ECO:0000313" key="4">
    <source>
        <dbReference type="EMBL" id="KLO16345.1"/>
    </source>
</evidence>
<dbReference type="InterPro" id="IPR012677">
    <property type="entry name" value="Nucleotide-bd_a/b_plait_sf"/>
</dbReference>
<dbReference type="InterPro" id="IPR035979">
    <property type="entry name" value="RBD_domain_sf"/>
</dbReference>
<proteinExistence type="predicted"/>
<keyword evidence="5" id="KW-1185">Reference proteome</keyword>
<accession>A0A0H2RWC0</accession>
<gene>
    <name evidence="4" type="ORF">SCHPADRAFT_995169</name>
</gene>
<dbReference type="SUPFAM" id="SSF54928">
    <property type="entry name" value="RNA-binding domain, RBD"/>
    <property type="match status" value="1"/>
</dbReference>